<name>A0A0R1HJ10_9LACO</name>
<comment type="similarity">
    <text evidence="2">Belongs to the UPF0298 family.</text>
</comment>
<dbReference type="EMBL" id="AZDI01000002">
    <property type="protein sequence ID" value="KRK46331.1"/>
    <property type="molecule type" value="Genomic_DNA"/>
</dbReference>
<accession>A0A0R1HJ10</accession>
<evidence type="ECO:0000256" key="2">
    <source>
        <dbReference type="HAMAP-Rule" id="MF_01126"/>
    </source>
</evidence>
<evidence type="ECO:0000313" key="4">
    <source>
        <dbReference type="Proteomes" id="UP000051450"/>
    </source>
</evidence>
<dbReference type="AlphaFoldDB" id="A0A0R1HJ10"/>
<gene>
    <name evidence="3" type="ORF">FC66_GL000834</name>
</gene>
<dbReference type="RefSeq" id="WP_057973901.1">
    <property type="nucleotide sequence ID" value="NZ_AZDI01000002.1"/>
</dbReference>
<dbReference type="Pfam" id="PF09902">
    <property type="entry name" value="DUF2129"/>
    <property type="match status" value="1"/>
</dbReference>
<organism evidence="3 4">
    <name type="scientific">Dellaglioa algida DSM 15638</name>
    <dbReference type="NCBI Taxonomy" id="1423719"/>
    <lineage>
        <taxon>Bacteria</taxon>
        <taxon>Bacillati</taxon>
        <taxon>Bacillota</taxon>
        <taxon>Bacilli</taxon>
        <taxon>Lactobacillales</taxon>
        <taxon>Lactobacillaceae</taxon>
        <taxon>Dellaglioa</taxon>
    </lineage>
</organism>
<proteinExistence type="inferred from homology"/>
<dbReference type="STRING" id="1423719.FC66_GL000834"/>
<dbReference type="OrthoDB" id="2990788at2"/>
<keyword evidence="4" id="KW-1185">Reference proteome</keyword>
<dbReference type="PIRSF" id="PIRSF031653">
    <property type="entry name" value="UCP031653"/>
    <property type="match status" value="1"/>
</dbReference>
<protein>
    <recommendedName>
        <fullName evidence="2">UPF0298 protein FC66_GL000834</fullName>
    </recommendedName>
</protein>
<comment type="subcellular location">
    <subcellularLocation>
        <location evidence="2">Cytoplasm</location>
    </subcellularLocation>
</comment>
<sequence length="108" mass="12994">MLDEEDETKLVMQKRQGVIVFLYHMKQIKQLKRFGIIQYISKKMKYVVIYMNQEDLPETVKKIQNLKFVKKTEVSHRPDIDMDFGSRMGEKAFKLTDEDQEKFKNKSE</sequence>
<dbReference type="HAMAP" id="MF_01126">
    <property type="entry name" value="UPF0298"/>
    <property type="match status" value="1"/>
</dbReference>
<dbReference type="GO" id="GO:0005737">
    <property type="term" value="C:cytoplasm"/>
    <property type="evidence" value="ECO:0007669"/>
    <property type="project" value="UniProtKB-SubCell"/>
</dbReference>
<dbReference type="GeneID" id="83548397"/>
<dbReference type="PATRIC" id="fig|1423719.4.peg.846"/>
<keyword evidence="1 2" id="KW-0963">Cytoplasm</keyword>
<evidence type="ECO:0000256" key="1">
    <source>
        <dbReference type="ARBA" id="ARBA00022490"/>
    </source>
</evidence>
<evidence type="ECO:0000313" key="3">
    <source>
        <dbReference type="EMBL" id="KRK46331.1"/>
    </source>
</evidence>
<dbReference type="Proteomes" id="UP000051450">
    <property type="component" value="Unassembled WGS sequence"/>
</dbReference>
<dbReference type="InterPro" id="IPR016979">
    <property type="entry name" value="DUF2129"/>
</dbReference>
<reference evidence="3 4" key="1">
    <citation type="journal article" date="2015" name="Genome Announc.">
        <title>Expanding the biotechnology potential of lactobacilli through comparative genomics of 213 strains and associated genera.</title>
        <authorList>
            <person name="Sun Z."/>
            <person name="Harris H.M."/>
            <person name="McCann A."/>
            <person name="Guo C."/>
            <person name="Argimon S."/>
            <person name="Zhang W."/>
            <person name="Yang X."/>
            <person name="Jeffery I.B."/>
            <person name="Cooney J.C."/>
            <person name="Kagawa T.F."/>
            <person name="Liu W."/>
            <person name="Song Y."/>
            <person name="Salvetti E."/>
            <person name="Wrobel A."/>
            <person name="Rasinkangas P."/>
            <person name="Parkhill J."/>
            <person name="Rea M.C."/>
            <person name="O'Sullivan O."/>
            <person name="Ritari J."/>
            <person name="Douillard F.P."/>
            <person name="Paul Ross R."/>
            <person name="Yang R."/>
            <person name="Briner A.E."/>
            <person name="Felis G.E."/>
            <person name="de Vos W.M."/>
            <person name="Barrangou R."/>
            <person name="Klaenhammer T.R."/>
            <person name="Caufield P.W."/>
            <person name="Cui Y."/>
            <person name="Zhang H."/>
            <person name="O'Toole P.W."/>
        </authorList>
    </citation>
    <scope>NUCLEOTIDE SEQUENCE [LARGE SCALE GENOMIC DNA]</scope>
    <source>
        <strain evidence="3 4">DSM 15638</strain>
    </source>
</reference>
<comment type="caution">
    <text evidence="3">The sequence shown here is derived from an EMBL/GenBank/DDBJ whole genome shotgun (WGS) entry which is preliminary data.</text>
</comment>